<name>A0ABN5A3L5_9FIRM</name>
<keyword evidence="2" id="KW-1185">Reference proteome</keyword>
<reference evidence="2" key="1">
    <citation type="submission" date="2017-05" db="EMBL/GenBank/DDBJ databases">
        <title>Improved OligoMM genomes.</title>
        <authorList>
            <person name="Garzetti D."/>
        </authorList>
    </citation>
    <scope>NUCLEOTIDE SEQUENCE [LARGE SCALE GENOMIC DNA]</scope>
    <source>
        <strain evidence="2">KB18</strain>
    </source>
</reference>
<evidence type="ECO:0000313" key="2">
    <source>
        <dbReference type="Proteomes" id="UP000196710"/>
    </source>
</evidence>
<dbReference type="Proteomes" id="UP000196710">
    <property type="component" value="Chromosome"/>
</dbReference>
<protein>
    <submittedName>
        <fullName evidence="1">Uncharacterized protein</fullName>
    </submittedName>
</protein>
<accession>A0ABN5A3L5</accession>
<dbReference type="RefSeq" id="WP_066540530.1">
    <property type="nucleotide sequence ID" value="NZ_CAQHVD010000021.1"/>
</dbReference>
<dbReference type="EMBL" id="CP021422">
    <property type="protein sequence ID" value="ASB41272.1"/>
    <property type="molecule type" value="Genomic_DNA"/>
</dbReference>
<evidence type="ECO:0000313" key="1">
    <source>
        <dbReference type="EMBL" id="ASB41272.1"/>
    </source>
</evidence>
<gene>
    <name evidence="1" type="ORF">ADH66_11765</name>
</gene>
<sequence>MRYYCEFEKVLGTSKLTRFKLDFYEYIRETFVCLVVMEKPIYGKRDNALADILVFDTTMTESYIAENNSKVAQVKAH</sequence>
<proteinExistence type="predicted"/>
<organism evidence="1 2">
    <name type="scientific">Acutalibacter muris</name>
    <dbReference type="NCBI Taxonomy" id="1796620"/>
    <lineage>
        <taxon>Bacteria</taxon>
        <taxon>Bacillati</taxon>
        <taxon>Bacillota</taxon>
        <taxon>Clostridia</taxon>
        <taxon>Eubacteriales</taxon>
        <taxon>Acutalibacteraceae</taxon>
        <taxon>Acutalibacter</taxon>
    </lineage>
</organism>